<proteinExistence type="predicted"/>
<evidence type="ECO:0000256" key="3">
    <source>
        <dbReference type="ARBA" id="ARBA00022989"/>
    </source>
</evidence>
<dbReference type="HOGENOM" id="CLU_1210191_0_0_1"/>
<organism evidence="6 7">
    <name type="scientific">Penicillium oxalicum (strain 114-2 / CGMCC 5302)</name>
    <name type="common">Penicillium decumbens</name>
    <dbReference type="NCBI Taxonomy" id="933388"/>
    <lineage>
        <taxon>Eukaryota</taxon>
        <taxon>Fungi</taxon>
        <taxon>Dikarya</taxon>
        <taxon>Ascomycota</taxon>
        <taxon>Pezizomycotina</taxon>
        <taxon>Eurotiomycetes</taxon>
        <taxon>Eurotiomycetidae</taxon>
        <taxon>Eurotiales</taxon>
        <taxon>Aspergillaceae</taxon>
        <taxon>Penicillium</taxon>
    </lineage>
</organism>
<evidence type="ECO:0000256" key="1">
    <source>
        <dbReference type="ARBA" id="ARBA00004141"/>
    </source>
</evidence>
<sequence length="229" mass="25082">MYKVALPNGFVWQNYNSSRNGDNQQKPFNASTWVFPHLTCDLVDSGFQGITSHRRRDFRLPITGVAALFGINSFTLYATIIFEHRLSLVVTVSHIRSTAIVSTQTFGALAAVFTIDQLSRRPLTLTSVPDIRCAMAVLKATISVPSDYAASIAAVIALYAFNLFFPFVFLGLSVLSSSTIASFQLQARISDLPNSMTCLINLFIVKVTPPAFERSSIDTTSSGKSSVLR</sequence>
<evidence type="ECO:0008006" key="8">
    <source>
        <dbReference type="Google" id="ProtNLM"/>
    </source>
</evidence>
<dbReference type="PANTHER" id="PTHR48022">
    <property type="entry name" value="PLASTIDIC GLUCOSE TRANSPORTER 4"/>
    <property type="match status" value="1"/>
</dbReference>
<evidence type="ECO:0000256" key="4">
    <source>
        <dbReference type="ARBA" id="ARBA00023136"/>
    </source>
</evidence>
<comment type="subcellular location">
    <subcellularLocation>
        <location evidence="1">Membrane</location>
        <topology evidence="1">Multi-pass membrane protein</topology>
    </subcellularLocation>
</comment>
<evidence type="ECO:0000313" key="7">
    <source>
        <dbReference type="Proteomes" id="UP000019376"/>
    </source>
</evidence>
<gene>
    <name evidence="6" type="ORF">PDE_08041</name>
</gene>
<dbReference type="GO" id="GO:0005351">
    <property type="term" value="F:carbohydrate:proton symporter activity"/>
    <property type="evidence" value="ECO:0007669"/>
    <property type="project" value="TreeGrafter"/>
</dbReference>
<reference evidence="6 7" key="1">
    <citation type="journal article" date="2013" name="PLoS ONE">
        <title>Genomic and secretomic analyses reveal unique features of the lignocellulolytic enzyme system of Penicillium decumbens.</title>
        <authorList>
            <person name="Liu G."/>
            <person name="Zhang L."/>
            <person name="Wei X."/>
            <person name="Zou G."/>
            <person name="Qin Y."/>
            <person name="Ma L."/>
            <person name="Li J."/>
            <person name="Zheng H."/>
            <person name="Wang S."/>
            <person name="Wang C."/>
            <person name="Xun L."/>
            <person name="Zhao G.-P."/>
            <person name="Zhou Z."/>
            <person name="Qu Y."/>
        </authorList>
    </citation>
    <scope>NUCLEOTIDE SEQUENCE [LARGE SCALE GENOMIC DNA]</scope>
    <source>
        <strain evidence="7">114-2 / CGMCC 5302</strain>
    </source>
</reference>
<dbReference type="InterPro" id="IPR036259">
    <property type="entry name" value="MFS_trans_sf"/>
</dbReference>
<dbReference type="PANTHER" id="PTHR48022:SF45">
    <property type="entry name" value="MAJOR FACILITATOR SUPERFAMILY (MFS) PROFILE DOMAIN-CONTAINING PROTEIN-RELATED"/>
    <property type="match status" value="1"/>
</dbReference>
<dbReference type="InterPro" id="IPR005828">
    <property type="entry name" value="MFS_sugar_transport-like"/>
</dbReference>
<feature type="transmembrane region" description="Helical" evidence="5">
    <location>
        <begin position="60"/>
        <end position="82"/>
    </location>
</feature>
<keyword evidence="4 5" id="KW-0472">Membrane</keyword>
<evidence type="ECO:0000313" key="6">
    <source>
        <dbReference type="EMBL" id="EPS33079.1"/>
    </source>
</evidence>
<dbReference type="InterPro" id="IPR050360">
    <property type="entry name" value="MFS_Sugar_Transporters"/>
</dbReference>
<name>S7ZRK7_PENO1</name>
<keyword evidence="2 5" id="KW-0812">Transmembrane</keyword>
<protein>
    <recommendedName>
        <fullName evidence="8">Major facilitator superfamily (MFS) profile domain-containing protein</fullName>
    </recommendedName>
</protein>
<dbReference type="GO" id="GO:0016020">
    <property type="term" value="C:membrane"/>
    <property type="evidence" value="ECO:0007669"/>
    <property type="project" value="UniProtKB-SubCell"/>
</dbReference>
<dbReference type="PhylomeDB" id="S7ZRK7"/>
<dbReference type="EMBL" id="KB644415">
    <property type="protein sequence ID" value="EPS33079.1"/>
    <property type="molecule type" value="Genomic_DNA"/>
</dbReference>
<dbReference type="AlphaFoldDB" id="S7ZRK7"/>
<accession>S7ZRK7</accession>
<evidence type="ECO:0000256" key="5">
    <source>
        <dbReference type="SAM" id="Phobius"/>
    </source>
</evidence>
<dbReference type="Proteomes" id="UP000019376">
    <property type="component" value="Unassembled WGS sequence"/>
</dbReference>
<keyword evidence="3 5" id="KW-1133">Transmembrane helix</keyword>
<dbReference type="Pfam" id="PF00083">
    <property type="entry name" value="Sugar_tr"/>
    <property type="match status" value="1"/>
</dbReference>
<keyword evidence="7" id="KW-1185">Reference proteome</keyword>
<evidence type="ECO:0000256" key="2">
    <source>
        <dbReference type="ARBA" id="ARBA00022692"/>
    </source>
</evidence>
<dbReference type="Gene3D" id="1.20.1250.20">
    <property type="entry name" value="MFS general substrate transporter like domains"/>
    <property type="match status" value="1"/>
</dbReference>